<dbReference type="Gene3D" id="3.40.50.880">
    <property type="match status" value="1"/>
</dbReference>
<dbReference type="InterPro" id="IPR005320">
    <property type="entry name" value="Peptidase_S51"/>
</dbReference>
<organism evidence="5">
    <name type="scientific">Haptolina brevifila</name>
    <dbReference type="NCBI Taxonomy" id="156173"/>
    <lineage>
        <taxon>Eukaryota</taxon>
        <taxon>Haptista</taxon>
        <taxon>Haptophyta</taxon>
        <taxon>Prymnesiophyceae</taxon>
        <taxon>Prymnesiales</taxon>
        <taxon>Prymnesiaceae</taxon>
        <taxon>Haptolina</taxon>
    </lineage>
</organism>
<dbReference type="PANTHER" id="PTHR20842">
    <property type="entry name" value="PROTEASE S51 ALPHA-ASPARTYL DIPEPTIDASE"/>
    <property type="match status" value="1"/>
</dbReference>
<sequence>MKESGVDEIIKKRVRSGSAVYVGQSAGSIVAGASIRTAFWKGWDDPGAAPTDWSDPASLEAMGLVDCVLFPHFSEDWASLVAQESAAADLHGRVICLTDDGEQSYICGDDE</sequence>
<evidence type="ECO:0000256" key="4">
    <source>
        <dbReference type="ARBA" id="ARBA00022825"/>
    </source>
</evidence>
<dbReference type="AlphaFoldDB" id="A0A7S2CTL2"/>
<evidence type="ECO:0000256" key="2">
    <source>
        <dbReference type="ARBA" id="ARBA00022670"/>
    </source>
</evidence>
<evidence type="ECO:0000256" key="1">
    <source>
        <dbReference type="ARBA" id="ARBA00006534"/>
    </source>
</evidence>
<evidence type="ECO:0000256" key="3">
    <source>
        <dbReference type="ARBA" id="ARBA00022801"/>
    </source>
</evidence>
<evidence type="ECO:0008006" key="6">
    <source>
        <dbReference type="Google" id="ProtNLM"/>
    </source>
</evidence>
<dbReference type="Pfam" id="PF03575">
    <property type="entry name" value="Peptidase_S51"/>
    <property type="match status" value="1"/>
</dbReference>
<gene>
    <name evidence="5" type="ORF">CBRE1094_LOCUS11503</name>
</gene>
<keyword evidence="2" id="KW-0645">Protease</keyword>
<dbReference type="PANTHER" id="PTHR20842:SF0">
    <property type="entry name" value="ALPHA-ASPARTYL DIPEPTIDASE"/>
    <property type="match status" value="1"/>
</dbReference>
<name>A0A7S2CTL2_9EUKA</name>
<dbReference type="InterPro" id="IPR029062">
    <property type="entry name" value="Class_I_gatase-like"/>
</dbReference>
<dbReference type="EMBL" id="HBGU01021024">
    <property type="protein sequence ID" value="CAD9435236.1"/>
    <property type="molecule type" value="Transcribed_RNA"/>
</dbReference>
<comment type="similarity">
    <text evidence="1">Belongs to the peptidase S51 family.</text>
</comment>
<evidence type="ECO:0000313" key="5">
    <source>
        <dbReference type="EMBL" id="CAD9435236.1"/>
    </source>
</evidence>
<keyword evidence="4" id="KW-0720">Serine protease</keyword>
<protein>
    <recommendedName>
        <fullName evidence="6">Peptidase S51 dipeptidase E</fullName>
    </recommendedName>
</protein>
<dbReference type="GO" id="GO:0008236">
    <property type="term" value="F:serine-type peptidase activity"/>
    <property type="evidence" value="ECO:0007669"/>
    <property type="project" value="UniProtKB-KW"/>
</dbReference>
<proteinExistence type="inferred from homology"/>
<accession>A0A7S2CTL2</accession>
<keyword evidence="3" id="KW-0378">Hydrolase</keyword>
<reference evidence="5" key="1">
    <citation type="submission" date="2021-01" db="EMBL/GenBank/DDBJ databases">
        <authorList>
            <person name="Corre E."/>
            <person name="Pelletier E."/>
            <person name="Niang G."/>
            <person name="Scheremetjew M."/>
            <person name="Finn R."/>
            <person name="Kale V."/>
            <person name="Holt S."/>
            <person name="Cochrane G."/>
            <person name="Meng A."/>
            <person name="Brown T."/>
            <person name="Cohen L."/>
        </authorList>
    </citation>
    <scope>NUCLEOTIDE SEQUENCE</scope>
    <source>
        <strain evidence="5">UTEX LB 985</strain>
    </source>
</reference>
<dbReference type="GO" id="GO:0006508">
    <property type="term" value="P:proteolysis"/>
    <property type="evidence" value="ECO:0007669"/>
    <property type="project" value="UniProtKB-KW"/>
</dbReference>